<evidence type="ECO:0000256" key="2">
    <source>
        <dbReference type="SAM" id="Phobius"/>
    </source>
</evidence>
<dbReference type="Proteomes" id="UP000240424">
    <property type="component" value="Unassembled WGS sequence"/>
</dbReference>
<dbReference type="EMBL" id="FUEZ01000003">
    <property type="protein sequence ID" value="SPM38130.1"/>
    <property type="molecule type" value="Genomic_DNA"/>
</dbReference>
<feature type="transmembrane region" description="Helical" evidence="2">
    <location>
        <begin position="12"/>
        <end position="31"/>
    </location>
</feature>
<keyword evidence="2" id="KW-0812">Transmembrane</keyword>
<feature type="compositionally biased region" description="Pro residues" evidence="1">
    <location>
        <begin position="437"/>
        <end position="468"/>
    </location>
</feature>
<protein>
    <submittedName>
        <fullName evidence="5">ABC-type transporter Mla maintaining outer membrane lipid asymmetry, periplasmic component MlaD</fullName>
    </submittedName>
</protein>
<feature type="domain" description="Mammalian cell entry C-terminal" evidence="4">
    <location>
        <begin position="124"/>
        <end position="305"/>
    </location>
</feature>
<dbReference type="GO" id="GO:0005576">
    <property type="term" value="C:extracellular region"/>
    <property type="evidence" value="ECO:0007669"/>
    <property type="project" value="TreeGrafter"/>
</dbReference>
<dbReference type="OrthoDB" id="4741753at2"/>
<evidence type="ECO:0000259" key="3">
    <source>
        <dbReference type="Pfam" id="PF02470"/>
    </source>
</evidence>
<evidence type="ECO:0000256" key="1">
    <source>
        <dbReference type="SAM" id="MobiDB-lite"/>
    </source>
</evidence>
<organism evidence="5 6">
    <name type="scientific">Mycobacterium numidiamassiliense</name>
    <dbReference type="NCBI Taxonomy" id="1841861"/>
    <lineage>
        <taxon>Bacteria</taxon>
        <taxon>Bacillati</taxon>
        <taxon>Actinomycetota</taxon>
        <taxon>Actinomycetes</taxon>
        <taxon>Mycobacteriales</taxon>
        <taxon>Mycobacteriaceae</taxon>
        <taxon>Mycobacterium</taxon>
    </lineage>
</organism>
<feature type="compositionally biased region" description="Polar residues" evidence="1">
    <location>
        <begin position="508"/>
        <end position="518"/>
    </location>
</feature>
<feature type="region of interest" description="Disordered" evidence="1">
    <location>
        <begin position="503"/>
        <end position="527"/>
    </location>
</feature>
<sequence>MLTRFVRVQLTIFATLSIIGVIVMAVVYMQLPTVLGLGRMAVMVELPNSGGLYRFANVTYRGVQVGKVTAIDLTDGIDTHTQAILTLDSSTKIPANLEAEVRSISAIGEQYVDLVPRTDAPPYLHDGSVIAMRDTSVPQAVGPVLDQVSALLTSIPKDKLNALLNETSKGFRGAGYDFGSFVDSSSTLSHDFNDVAGRLQTLINNSAPLLDSQADTQQSIRTWTRSLAGITDQLAQNDAQLRTLLQRGPEAANEVSRLLNQIKPTLPILLANLTTIGQIGITYNPSIEQVLILLPPFVSSIQAALPRNNATGIPTGGEFAATVGDPNPCTVGFLPPSQWRSPADTTAIDTPDGLYCKLPQDSPSTVRGARNYPCMGHPGKRAPTVQICDSDKPFEPLAMRQHILGPNPIDPNLLSQGIPPDQRTNLGGDNIFGPPRGTSPPPMPAAPQPPLPALPEPPMPLDMPDPDQPVPKTAPSVLHTNAAGGPSVGFTVYNPRTGNYFGPDGKLYNQTDLPNKTNKSWKDLLLH</sequence>
<accession>A0A2U3P308</accession>
<proteinExistence type="predicted"/>
<evidence type="ECO:0000313" key="5">
    <source>
        <dbReference type="EMBL" id="SPM38130.1"/>
    </source>
</evidence>
<keyword evidence="2" id="KW-1133">Transmembrane helix</keyword>
<keyword evidence="6" id="KW-1185">Reference proteome</keyword>
<dbReference type="Pfam" id="PF11887">
    <property type="entry name" value="Mce4_CUP1"/>
    <property type="match status" value="1"/>
</dbReference>
<evidence type="ECO:0000259" key="4">
    <source>
        <dbReference type="Pfam" id="PF11887"/>
    </source>
</evidence>
<dbReference type="Pfam" id="PF02470">
    <property type="entry name" value="MlaD"/>
    <property type="match status" value="1"/>
</dbReference>
<dbReference type="STRING" id="1841861.GCA_900157365_04508"/>
<dbReference type="PANTHER" id="PTHR33371:SF16">
    <property type="entry name" value="MCE-FAMILY PROTEIN MCE3F"/>
    <property type="match status" value="1"/>
</dbReference>
<feature type="domain" description="Mce/MlaD" evidence="3">
    <location>
        <begin position="42"/>
        <end position="116"/>
    </location>
</feature>
<dbReference type="PANTHER" id="PTHR33371">
    <property type="entry name" value="INTERMEMBRANE PHOSPHOLIPID TRANSPORT SYSTEM BINDING PROTEIN MLAD-RELATED"/>
    <property type="match status" value="1"/>
</dbReference>
<dbReference type="RefSeq" id="WP_077077152.1">
    <property type="nucleotide sequence ID" value="NZ_FUEZ01000003.1"/>
</dbReference>
<dbReference type="InterPro" id="IPR052336">
    <property type="entry name" value="MlaD_Phospholipid_Transporter"/>
</dbReference>
<feature type="region of interest" description="Disordered" evidence="1">
    <location>
        <begin position="402"/>
        <end position="468"/>
    </location>
</feature>
<evidence type="ECO:0000313" key="6">
    <source>
        <dbReference type="Proteomes" id="UP000240424"/>
    </source>
</evidence>
<gene>
    <name evidence="5" type="ORF">MNAB215_306</name>
</gene>
<dbReference type="InterPro" id="IPR024516">
    <property type="entry name" value="Mce_C"/>
</dbReference>
<name>A0A2U3P308_9MYCO</name>
<keyword evidence="2" id="KW-0472">Membrane</keyword>
<dbReference type="AlphaFoldDB" id="A0A2U3P308"/>
<dbReference type="NCBIfam" id="TIGR00996">
    <property type="entry name" value="Mtu_fam_mce"/>
    <property type="match status" value="1"/>
</dbReference>
<dbReference type="InterPro" id="IPR005693">
    <property type="entry name" value="Mce"/>
</dbReference>
<dbReference type="InterPro" id="IPR003399">
    <property type="entry name" value="Mce/MlaD"/>
</dbReference>
<reference evidence="5 6" key="1">
    <citation type="submission" date="2017-01" db="EMBL/GenBank/DDBJ databases">
        <authorList>
            <consortium name="Urmite Genomes"/>
        </authorList>
    </citation>
    <scope>NUCLEOTIDE SEQUENCE [LARGE SCALE GENOMIC DNA]</scope>
    <source>
        <strain evidence="5 6">AB215</strain>
    </source>
</reference>